<dbReference type="GO" id="GO:0005261">
    <property type="term" value="F:monoatomic cation channel activity"/>
    <property type="evidence" value="ECO:0007669"/>
    <property type="project" value="TreeGrafter"/>
</dbReference>
<dbReference type="PANTHER" id="PTHR13800:SF1">
    <property type="entry name" value="TRANSIENT RECEPTOR POTENTIAL CATION CHANNEL TRPM"/>
    <property type="match status" value="1"/>
</dbReference>
<feature type="non-terminal residue" evidence="2">
    <location>
        <position position="614"/>
    </location>
</feature>
<dbReference type="InterPro" id="IPR041491">
    <property type="entry name" value="TRPM_SLOG"/>
</dbReference>
<proteinExistence type="predicted"/>
<feature type="domain" description="TRPM SLOG" evidence="1">
    <location>
        <begin position="349"/>
        <end position="435"/>
    </location>
</feature>
<dbReference type="GO" id="GO:0005886">
    <property type="term" value="C:plasma membrane"/>
    <property type="evidence" value="ECO:0007669"/>
    <property type="project" value="TreeGrafter"/>
</dbReference>
<gene>
    <name evidence="2" type="ORF">BpHYR1_043798</name>
</gene>
<evidence type="ECO:0000313" key="2">
    <source>
        <dbReference type="EMBL" id="RNA27843.1"/>
    </source>
</evidence>
<keyword evidence="3" id="KW-1185">Reference proteome</keyword>
<protein>
    <submittedName>
        <fullName evidence="2">Transient receptor potential cation channel subfamily M member 2-like isoform X2</fullName>
    </submittedName>
</protein>
<evidence type="ECO:0000313" key="3">
    <source>
        <dbReference type="Proteomes" id="UP000276133"/>
    </source>
</evidence>
<feature type="domain" description="TRPM SLOG" evidence="1">
    <location>
        <begin position="127"/>
        <end position="286"/>
    </location>
</feature>
<dbReference type="PANTHER" id="PTHR13800">
    <property type="entry name" value="TRANSIENT RECEPTOR POTENTIAL CATION CHANNEL, SUBFAMILY M, MEMBER 6"/>
    <property type="match status" value="1"/>
</dbReference>
<comment type="caution">
    <text evidence="2">The sequence shown here is derived from an EMBL/GenBank/DDBJ whole genome shotgun (WGS) entry which is preliminary data.</text>
</comment>
<dbReference type="Proteomes" id="UP000276133">
    <property type="component" value="Unassembled WGS sequence"/>
</dbReference>
<dbReference type="OrthoDB" id="301415at2759"/>
<sequence length="614" mass="70326">MYSIDSKSFKKAGLSLDCIGLRSRHRTYSKEDYQCYSMSNIASDLIKSDEIKEDLDLPMEGMPRSFPSNQDPNYKLDTDPDKLKSKYVNGFIKIQDTNGIVYNSQGSNYVNFKFEKGNEQAPNIAEQIRNVPKFMKSAWGMKSPQIIIPIITGLTNFKNWRNPKLEEQFRRGIIKAANKTEMWFITNGINGGISAMVGDAFSEEKTSRNITSMKSNYSSLHFLDTNESNLKPLTLIGIVSASTMQNWSSFDGITSIVTASGNRTNKNMYRFDVNPDHTHFIIYDDLSNTSDTGGFSSLTNINLDSLSYDRFRDRIESLLTRSLSYYNKKKVEKSVSDASDDDNELKNPIIENRQIPMVCLVIRGDLNSIDAIDSKIQREIPVIILKGSGAVSDIIAFAYDELNENKDSDYEESYLRPEVCKKLLNQFNDELNKNEVIRNHYRDKILSIVKNGSKGGQKFLTIVDTKGLGFDYTDLDKYILTALLQSQTQLSGKQGKAQLERNLKLTLDWNCPALALSEIFQRDDYTNHSIFENAILRRDREEFVELFLDQGFYIHRYLGRNNIRELFIKAENREFFVTIILQRILGHFTDDLPENFLPDGLNEILRELTSIDNM</sequence>
<dbReference type="STRING" id="10195.A0A3M7RW82"/>
<keyword evidence="2" id="KW-0675">Receptor</keyword>
<dbReference type="AlphaFoldDB" id="A0A3M7RW82"/>
<name>A0A3M7RW82_BRAPC</name>
<dbReference type="Pfam" id="PF18139">
    <property type="entry name" value="LSDAT_euk"/>
    <property type="match status" value="2"/>
</dbReference>
<dbReference type="GO" id="GO:0030001">
    <property type="term" value="P:metal ion transport"/>
    <property type="evidence" value="ECO:0007669"/>
    <property type="project" value="TreeGrafter"/>
</dbReference>
<organism evidence="2 3">
    <name type="scientific">Brachionus plicatilis</name>
    <name type="common">Marine rotifer</name>
    <name type="synonym">Brachionus muelleri</name>
    <dbReference type="NCBI Taxonomy" id="10195"/>
    <lineage>
        <taxon>Eukaryota</taxon>
        <taxon>Metazoa</taxon>
        <taxon>Spiralia</taxon>
        <taxon>Gnathifera</taxon>
        <taxon>Rotifera</taxon>
        <taxon>Eurotatoria</taxon>
        <taxon>Monogononta</taxon>
        <taxon>Pseudotrocha</taxon>
        <taxon>Ploima</taxon>
        <taxon>Brachionidae</taxon>
        <taxon>Brachionus</taxon>
    </lineage>
</organism>
<dbReference type="InterPro" id="IPR050927">
    <property type="entry name" value="TRPM"/>
</dbReference>
<accession>A0A3M7RW82</accession>
<dbReference type="EMBL" id="REGN01002483">
    <property type="protein sequence ID" value="RNA27843.1"/>
    <property type="molecule type" value="Genomic_DNA"/>
</dbReference>
<reference evidence="2 3" key="1">
    <citation type="journal article" date="2018" name="Sci. Rep.">
        <title>Genomic signatures of local adaptation to the degree of environmental predictability in rotifers.</title>
        <authorList>
            <person name="Franch-Gras L."/>
            <person name="Hahn C."/>
            <person name="Garcia-Roger E.M."/>
            <person name="Carmona M.J."/>
            <person name="Serra M."/>
            <person name="Gomez A."/>
        </authorList>
    </citation>
    <scope>NUCLEOTIDE SEQUENCE [LARGE SCALE GENOMIC DNA]</scope>
    <source>
        <strain evidence="2">HYR1</strain>
    </source>
</reference>
<evidence type="ECO:0000259" key="1">
    <source>
        <dbReference type="Pfam" id="PF18139"/>
    </source>
</evidence>